<accession>A0A7G8AKD6</accession>
<name>A0A7G8AKD6_9CAUD</name>
<evidence type="ECO:0000256" key="1">
    <source>
        <dbReference type="SAM" id="Phobius"/>
    </source>
</evidence>
<sequence length="46" mass="4911">MDKKKAIKLAYVLVPVVGVLLGGALAPEQVDSIMKILTDIITVFAQ</sequence>
<dbReference type="EMBL" id="MT700412">
    <property type="protein sequence ID" value="QNI20381.1"/>
    <property type="molecule type" value="Genomic_DNA"/>
</dbReference>
<evidence type="ECO:0000313" key="3">
    <source>
        <dbReference type="Proteomes" id="UP000515915"/>
    </source>
</evidence>
<keyword evidence="3" id="KW-1185">Reference proteome</keyword>
<protein>
    <submittedName>
        <fullName evidence="2">Uncharacterized protein</fullName>
    </submittedName>
</protein>
<keyword evidence="1" id="KW-0812">Transmembrane</keyword>
<reference evidence="2 3" key="1">
    <citation type="submission" date="2020-06" db="EMBL/GenBank/DDBJ databases">
        <authorList>
            <person name="Connerton I.F."/>
        </authorList>
    </citation>
    <scope>NUCLEOTIDE SEQUENCE [LARGE SCALE GENOMIC DNA]</scope>
</reference>
<evidence type="ECO:0000313" key="2">
    <source>
        <dbReference type="EMBL" id="QNI20381.1"/>
    </source>
</evidence>
<feature type="transmembrane region" description="Helical" evidence="1">
    <location>
        <begin position="6"/>
        <end position="26"/>
    </location>
</feature>
<proteinExistence type="predicted"/>
<keyword evidence="1" id="KW-0472">Membrane</keyword>
<keyword evidence="1" id="KW-1133">Transmembrane helix</keyword>
<organism evidence="2 3">
    <name type="scientific">Bacillus phage 1_ICo-2020</name>
    <dbReference type="NCBI Taxonomy" id="2759272"/>
    <lineage>
        <taxon>Viruses</taxon>
        <taxon>Duplodnaviria</taxon>
        <taxon>Heunggongvirae</taxon>
        <taxon>Uroviricota</taxon>
        <taxon>Caudoviricetes</taxon>
        <taxon>Ehrlichviridae</taxon>
        <taxon>Suttonboningtonvirus</taxon>
        <taxon>Suttonboningtonvirus sv1ICo2020</taxon>
    </lineage>
</organism>
<dbReference type="Proteomes" id="UP000515915">
    <property type="component" value="Segment"/>
</dbReference>